<evidence type="ECO:0000256" key="1">
    <source>
        <dbReference type="SAM" id="SignalP"/>
    </source>
</evidence>
<reference evidence="2" key="1">
    <citation type="submission" date="2021-08" db="EMBL/GenBank/DDBJ databases">
        <title>WGS assembly of Ceratopteris richardii.</title>
        <authorList>
            <person name="Marchant D.B."/>
            <person name="Chen G."/>
            <person name="Jenkins J."/>
            <person name="Shu S."/>
            <person name="Leebens-Mack J."/>
            <person name="Grimwood J."/>
            <person name="Schmutz J."/>
            <person name="Soltis P."/>
            <person name="Soltis D."/>
            <person name="Chen Z.-H."/>
        </authorList>
    </citation>
    <scope>NUCLEOTIDE SEQUENCE</scope>
    <source>
        <strain evidence="2">Whitten #5841</strain>
        <tissue evidence="2">Leaf</tissue>
    </source>
</reference>
<dbReference type="AlphaFoldDB" id="A0A8T2Q1I6"/>
<dbReference type="Proteomes" id="UP000825935">
    <property type="component" value="Chromosome 39"/>
</dbReference>
<feature type="chain" id="PRO_5035838973" evidence="1">
    <location>
        <begin position="24"/>
        <end position="76"/>
    </location>
</feature>
<keyword evidence="3" id="KW-1185">Reference proteome</keyword>
<accession>A0A8T2Q1I6</accession>
<dbReference type="EMBL" id="CM035444">
    <property type="protein sequence ID" value="KAH7277555.1"/>
    <property type="molecule type" value="Genomic_DNA"/>
</dbReference>
<organism evidence="2 3">
    <name type="scientific">Ceratopteris richardii</name>
    <name type="common">Triangle waterfern</name>
    <dbReference type="NCBI Taxonomy" id="49495"/>
    <lineage>
        <taxon>Eukaryota</taxon>
        <taxon>Viridiplantae</taxon>
        <taxon>Streptophyta</taxon>
        <taxon>Embryophyta</taxon>
        <taxon>Tracheophyta</taxon>
        <taxon>Polypodiopsida</taxon>
        <taxon>Polypodiidae</taxon>
        <taxon>Polypodiales</taxon>
        <taxon>Pteridineae</taxon>
        <taxon>Pteridaceae</taxon>
        <taxon>Parkerioideae</taxon>
        <taxon>Ceratopteris</taxon>
    </lineage>
</organism>
<feature type="signal peptide" evidence="1">
    <location>
        <begin position="1"/>
        <end position="23"/>
    </location>
</feature>
<proteinExistence type="predicted"/>
<evidence type="ECO:0000313" key="2">
    <source>
        <dbReference type="EMBL" id="KAH7277555.1"/>
    </source>
</evidence>
<comment type="caution">
    <text evidence="2">The sequence shown here is derived from an EMBL/GenBank/DDBJ whole genome shotgun (WGS) entry which is preliminary data.</text>
</comment>
<keyword evidence="1" id="KW-0732">Signal</keyword>
<protein>
    <submittedName>
        <fullName evidence="2">Uncharacterized protein</fullName>
    </submittedName>
</protein>
<evidence type="ECO:0000313" key="3">
    <source>
        <dbReference type="Proteomes" id="UP000825935"/>
    </source>
</evidence>
<sequence>MASNPALAQLWLLPFAVIAGLLAYTQQISNNQAGVCVVILYLISRRHASCIQRRFEAAQSYEPVSFFLTSRHPILF</sequence>
<name>A0A8T2Q1I6_CERRI</name>
<gene>
    <name evidence="2" type="ORF">KP509_39G056800</name>
</gene>